<dbReference type="SUPFAM" id="SSF56112">
    <property type="entry name" value="Protein kinase-like (PK-like)"/>
    <property type="match status" value="1"/>
</dbReference>
<dbReference type="EnsemblMetazoa" id="SMAR000067-RA">
    <property type="protein sequence ID" value="SMAR000067-PA"/>
    <property type="gene ID" value="SMAR000067"/>
</dbReference>
<accession>T1IGW5</accession>
<dbReference type="InterPro" id="IPR000719">
    <property type="entry name" value="Prot_kinase_dom"/>
</dbReference>
<dbReference type="STRING" id="126957.T1IGW5"/>
<dbReference type="SMART" id="SM00860">
    <property type="entry name" value="SMI1_KNR4"/>
    <property type="match status" value="1"/>
</dbReference>
<keyword evidence="7 11" id="KW-0067">ATP-binding</keyword>
<evidence type="ECO:0000256" key="3">
    <source>
        <dbReference type="ARBA" id="ARBA00022679"/>
    </source>
</evidence>
<dbReference type="InterPro" id="IPR007474">
    <property type="entry name" value="ApaG_domain"/>
</dbReference>
<evidence type="ECO:0000256" key="1">
    <source>
        <dbReference type="ARBA" id="ARBA00004906"/>
    </source>
</evidence>
<dbReference type="PANTHER" id="PTHR24350">
    <property type="entry name" value="SERINE/THREONINE-PROTEIN KINASE IAL-RELATED"/>
    <property type="match status" value="1"/>
</dbReference>
<keyword evidence="5" id="KW-0418">Kinase</keyword>
<evidence type="ECO:0000313" key="16">
    <source>
        <dbReference type="EnsemblMetazoa" id="SMAR000067-PA"/>
    </source>
</evidence>
<proteinExistence type="predicted"/>
<dbReference type="InterPro" id="IPR008271">
    <property type="entry name" value="Ser/Thr_kinase_AS"/>
</dbReference>
<dbReference type="InterPro" id="IPR011009">
    <property type="entry name" value="Kinase-like_dom_sf"/>
</dbReference>
<dbReference type="InterPro" id="IPR037883">
    <property type="entry name" value="Knr4/Smi1-like_sf"/>
</dbReference>
<feature type="active site" description="Proton acceptor" evidence="10">
    <location>
        <position position="390"/>
    </location>
</feature>
<evidence type="ECO:0000256" key="6">
    <source>
        <dbReference type="ARBA" id="ARBA00022786"/>
    </source>
</evidence>
<feature type="domain" description="Protein kinase" evidence="14">
    <location>
        <begin position="269"/>
        <end position="510"/>
    </location>
</feature>
<dbReference type="FunFam" id="3.30.200.20:FF:000042">
    <property type="entry name" value="Aurora kinase A"/>
    <property type="match status" value="1"/>
</dbReference>
<dbReference type="Pfam" id="PF04379">
    <property type="entry name" value="DUF525"/>
    <property type="match status" value="1"/>
</dbReference>
<feature type="domain" description="ApaG" evidence="15">
    <location>
        <begin position="92"/>
        <end position="222"/>
    </location>
</feature>
<evidence type="ECO:0000256" key="11">
    <source>
        <dbReference type="PIRSR" id="PIRSR630616-2"/>
    </source>
</evidence>
<dbReference type="InterPro" id="IPR030616">
    <property type="entry name" value="Aur-like"/>
</dbReference>
<name>T1IGW5_STRMM</name>
<evidence type="ECO:0000256" key="5">
    <source>
        <dbReference type="ARBA" id="ARBA00022777"/>
    </source>
</evidence>
<dbReference type="InterPro" id="IPR018958">
    <property type="entry name" value="Knr4/Smi1-like_dom"/>
</dbReference>
<evidence type="ECO:0008006" key="18">
    <source>
        <dbReference type="Google" id="ProtNLM"/>
    </source>
</evidence>
<evidence type="ECO:0000256" key="12">
    <source>
        <dbReference type="PIRSR" id="PIRSR630616-3"/>
    </source>
</evidence>
<dbReference type="EMBL" id="JH429636">
    <property type="status" value="NOT_ANNOTATED_CDS"/>
    <property type="molecule type" value="Genomic_DNA"/>
</dbReference>
<dbReference type="Gene3D" id="1.10.510.10">
    <property type="entry name" value="Transferase(Phosphotransferase) domain 1"/>
    <property type="match status" value="2"/>
</dbReference>
<dbReference type="InterPro" id="IPR036767">
    <property type="entry name" value="ApaG_sf"/>
</dbReference>
<reference evidence="17" key="1">
    <citation type="submission" date="2011-05" db="EMBL/GenBank/DDBJ databases">
        <authorList>
            <person name="Richards S.R."/>
            <person name="Qu J."/>
            <person name="Jiang H."/>
            <person name="Jhangiani S.N."/>
            <person name="Agravi P."/>
            <person name="Goodspeed R."/>
            <person name="Gross S."/>
            <person name="Mandapat C."/>
            <person name="Jackson L."/>
            <person name="Mathew T."/>
            <person name="Pu L."/>
            <person name="Thornton R."/>
            <person name="Saada N."/>
            <person name="Wilczek-Boney K.B."/>
            <person name="Lee S."/>
            <person name="Kovar C."/>
            <person name="Wu Y."/>
            <person name="Scherer S.E."/>
            <person name="Worley K.C."/>
            <person name="Muzny D.M."/>
            <person name="Gibbs R."/>
        </authorList>
    </citation>
    <scope>NUCLEOTIDE SEQUENCE</scope>
    <source>
        <strain evidence="17">Brora</strain>
    </source>
</reference>
<comment type="pathway">
    <text evidence="1">Protein modification; protein ubiquitination.</text>
</comment>
<dbReference type="AlphaFoldDB" id="T1IGW5"/>
<evidence type="ECO:0000256" key="2">
    <source>
        <dbReference type="ARBA" id="ARBA00022527"/>
    </source>
</evidence>
<feature type="binding site" evidence="11 13">
    <location>
        <position position="298"/>
    </location>
    <ligand>
        <name>ATP</name>
        <dbReference type="ChEBI" id="CHEBI:30616"/>
    </ligand>
</feature>
<keyword evidence="4 11" id="KW-0547">Nucleotide-binding</keyword>
<dbReference type="SMART" id="SM00220">
    <property type="entry name" value="S_TKc"/>
    <property type="match status" value="1"/>
</dbReference>
<dbReference type="PROSITE" id="PS00108">
    <property type="entry name" value="PROTEIN_KINASE_ST"/>
    <property type="match status" value="1"/>
</dbReference>
<sequence>MFALPPLKRTEAKVEGERAKGLILRPEKIRSGKVLGCPENSTWKEIFCEYYNQYGRYINCYSKIKIAWDQILKFLEEHCCEIFYSVKEGTSEEDLNHLEANIGCKLPDDLRCAYRIHNGQKLSVPGMSMHPKALESDSCQLETRHWRTVDEDGKVELVNGPGVVGEFPIMRPGETYSWISCTNFSTTHGSMFGHFRMRKLKTGEIIDVQCPPFHMHCLPYLILDLVNASQDILDDFPPPCVLTLTCQRLQPRPVKHSQDPNDTHLTTEYKKGEFLGKGSFGTVVKAEEINSSKPWAIKTVYKDQAGKHSVKLLEREIAILKMVQHPHIIYLHEVFETPEKVCLVLELCPQALRDVLRFEGTFSEMDTRTVIQRLLSAVSYLHKNGIVHRDLKLENILVGENPNEISDRLFVKVTDFGLSVVKGGIGHENMLRCFCGTPTYMARNLLKGMLKLDPAYRLTANEILSHPWILGLGDNCTAPTTVLDLMHQWRDDMVISNTVSHVDEEIKPVK</sequence>
<evidence type="ECO:0000256" key="7">
    <source>
        <dbReference type="ARBA" id="ARBA00022840"/>
    </source>
</evidence>
<dbReference type="Gene3D" id="2.60.40.1470">
    <property type="entry name" value="ApaG domain"/>
    <property type="match status" value="1"/>
</dbReference>
<feature type="binding site" evidence="11">
    <location>
        <begin position="394"/>
        <end position="395"/>
    </location>
    <ligand>
        <name>ATP</name>
        <dbReference type="ChEBI" id="CHEBI:30616"/>
    </ligand>
</feature>
<dbReference type="SUPFAM" id="SSF110069">
    <property type="entry name" value="ApaG-like"/>
    <property type="match status" value="1"/>
</dbReference>
<dbReference type="HOGENOM" id="CLU_534572_0_0_1"/>
<dbReference type="PROSITE" id="PS00107">
    <property type="entry name" value="PROTEIN_KINASE_ATP"/>
    <property type="match status" value="1"/>
</dbReference>
<evidence type="ECO:0000259" key="15">
    <source>
        <dbReference type="PROSITE" id="PS51087"/>
    </source>
</evidence>
<evidence type="ECO:0000256" key="9">
    <source>
        <dbReference type="ARBA" id="ARBA00048679"/>
    </source>
</evidence>
<evidence type="ECO:0000313" key="17">
    <source>
        <dbReference type="Proteomes" id="UP000014500"/>
    </source>
</evidence>
<reference evidence="16" key="2">
    <citation type="submission" date="2015-02" db="UniProtKB">
        <authorList>
            <consortium name="EnsemblMetazoa"/>
        </authorList>
    </citation>
    <scope>IDENTIFICATION</scope>
</reference>
<feature type="binding site" evidence="11">
    <location>
        <position position="415"/>
    </location>
    <ligand>
        <name>ATP</name>
        <dbReference type="ChEBI" id="CHEBI:30616"/>
    </ligand>
</feature>
<dbReference type="SUPFAM" id="SSF160631">
    <property type="entry name" value="SMI1/KNR4-like"/>
    <property type="match status" value="1"/>
</dbReference>
<dbReference type="PhylomeDB" id="T1IGW5"/>
<evidence type="ECO:0000256" key="4">
    <source>
        <dbReference type="ARBA" id="ARBA00022741"/>
    </source>
</evidence>
<keyword evidence="2" id="KW-0723">Serine/threonine-protein kinase</keyword>
<dbReference type="Pfam" id="PF09346">
    <property type="entry name" value="SMI1_KNR4"/>
    <property type="match status" value="1"/>
</dbReference>
<protein>
    <recommendedName>
        <fullName evidence="18">Protein kinase domain-containing protein</fullName>
    </recommendedName>
</protein>
<evidence type="ECO:0000256" key="8">
    <source>
        <dbReference type="ARBA" id="ARBA00047899"/>
    </source>
</evidence>
<dbReference type="GO" id="GO:0004674">
    <property type="term" value="F:protein serine/threonine kinase activity"/>
    <property type="evidence" value="ECO:0007669"/>
    <property type="project" value="UniProtKB-KW"/>
</dbReference>
<evidence type="ECO:0000256" key="13">
    <source>
        <dbReference type="PROSITE-ProRule" id="PRU10141"/>
    </source>
</evidence>
<dbReference type="GO" id="GO:0005524">
    <property type="term" value="F:ATP binding"/>
    <property type="evidence" value="ECO:0007669"/>
    <property type="project" value="UniProtKB-UniRule"/>
</dbReference>
<dbReference type="eggNOG" id="KOG0032">
    <property type="taxonomic scope" value="Eukaryota"/>
</dbReference>
<feature type="cross-link" description="Glycyl lysine isopeptide (Lys-Gly) (interchain with G-Cter in SUMO2)" evidence="12">
    <location>
        <position position="392"/>
    </location>
</feature>
<dbReference type="Proteomes" id="UP000014500">
    <property type="component" value="Unassembled WGS sequence"/>
</dbReference>
<evidence type="ECO:0000259" key="14">
    <source>
        <dbReference type="PROSITE" id="PS50011"/>
    </source>
</evidence>
<comment type="catalytic activity">
    <reaction evidence="8">
        <text>L-threonyl-[protein] + ATP = O-phospho-L-threonyl-[protein] + ADP + H(+)</text>
        <dbReference type="Rhea" id="RHEA:46608"/>
        <dbReference type="Rhea" id="RHEA-COMP:11060"/>
        <dbReference type="Rhea" id="RHEA-COMP:11605"/>
        <dbReference type="ChEBI" id="CHEBI:15378"/>
        <dbReference type="ChEBI" id="CHEBI:30013"/>
        <dbReference type="ChEBI" id="CHEBI:30616"/>
        <dbReference type="ChEBI" id="CHEBI:61977"/>
        <dbReference type="ChEBI" id="CHEBI:456216"/>
        <dbReference type="EC" id="2.7.11.1"/>
    </reaction>
</comment>
<keyword evidence="6" id="KW-0833">Ubl conjugation pathway</keyword>
<keyword evidence="3" id="KW-0808">Transferase</keyword>
<keyword evidence="17" id="KW-1185">Reference proteome</keyword>
<organism evidence="16 17">
    <name type="scientific">Strigamia maritima</name>
    <name type="common">European centipede</name>
    <name type="synonym">Geophilus maritimus</name>
    <dbReference type="NCBI Taxonomy" id="126957"/>
    <lineage>
        <taxon>Eukaryota</taxon>
        <taxon>Metazoa</taxon>
        <taxon>Ecdysozoa</taxon>
        <taxon>Arthropoda</taxon>
        <taxon>Myriapoda</taxon>
        <taxon>Chilopoda</taxon>
        <taxon>Pleurostigmophora</taxon>
        <taxon>Geophilomorpha</taxon>
        <taxon>Linotaeniidae</taxon>
        <taxon>Strigamia</taxon>
    </lineage>
</organism>
<dbReference type="PROSITE" id="PS50011">
    <property type="entry name" value="PROTEIN_KINASE_DOM"/>
    <property type="match status" value="1"/>
</dbReference>
<evidence type="ECO:0000256" key="10">
    <source>
        <dbReference type="PIRSR" id="PIRSR630616-1"/>
    </source>
</evidence>
<dbReference type="InterPro" id="IPR017441">
    <property type="entry name" value="Protein_kinase_ATP_BS"/>
</dbReference>
<comment type="catalytic activity">
    <reaction evidence="9">
        <text>L-seryl-[protein] + ATP = O-phospho-L-seryl-[protein] + ADP + H(+)</text>
        <dbReference type="Rhea" id="RHEA:17989"/>
        <dbReference type="Rhea" id="RHEA-COMP:9863"/>
        <dbReference type="Rhea" id="RHEA-COMP:11604"/>
        <dbReference type="ChEBI" id="CHEBI:15378"/>
        <dbReference type="ChEBI" id="CHEBI:29999"/>
        <dbReference type="ChEBI" id="CHEBI:30616"/>
        <dbReference type="ChEBI" id="CHEBI:83421"/>
        <dbReference type="ChEBI" id="CHEBI:456216"/>
        <dbReference type="EC" id="2.7.11.1"/>
    </reaction>
</comment>
<dbReference type="Pfam" id="PF00069">
    <property type="entry name" value="Pkinase"/>
    <property type="match status" value="1"/>
</dbReference>
<dbReference type="eggNOG" id="KOG4408">
    <property type="taxonomic scope" value="Eukaryota"/>
</dbReference>
<dbReference type="PROSITE" id="PS51087">
    <property type="entry name" value="APAG"/>
    <property type="match status" value="1"/>
</dbReference>